<comment type="caution">
    <text evidence="2">The sequence shown here is derived from an EMBL/GenBank/DDBJ whole genome shotgun (WGS) entry which is preliminary data.</text>
</comment>
<gene>
    <name evidence="2" type="ORF">Pa4123_10200</name>
</gene>
<evidence type="ECO:0000256" key="1">
    <source>
        <dbReference type="SAM" id="Phobius"/>
    </source>
</evidence>
<name>A0ABQ5QMW3_9ACTN</name>
<dbReference type="Pfam" id="PF14023">
    <property type="entry name" value="Bestrophin-like"/>
    <property type="match status" value="1"/>
</dbReference>
<organism evidence="2 3">
    <name type="scientific">Phytohabitans aurantiacus</name>
    <dbReference type="NCBI Taxonomy" id="3016789"/>
    <lineage>
        <taxon>Bacteria</taxon>
        <taxon>Bacillati</taxon>
        <taxon>Actinomycetota</taxon>
        <taxon>Actinomycetes</taxon>
        <taxon>Micromonosporales</taxon>
        <taxon>Micromonosporaceae</taxon>
    </lineage>
</organism>
<keyword evidence="1" id="KW-1133">Transmembrane helix</keyword>
<feature type="transmembrane region" description="Helical" evidence="1">
    <location>
        <begin position="145"/>
        <end position="167"/>
    </location>
</feature>
<keyword evidence="1" id="KW-0472">Membrane</keyword>
<reference evidence="2" key="1">
    <citation type="submission" date="2022-12" db="EMBL/GenBank/DDBJ databases">
        <title>New Phytohabitans aurantiacus sp. RD004123 nov., an actinomycete isolated from soil.</title>
        <authorList>
            <person name="Triningsih D.W."/>
            <person name="Harunari E."/>
            <person name="Igarashi Y."/>
        </authorList>
    </citation>
    <scope>NUCLEOTIDE SEQUENCE</scope>
    <source>
        <strain evidence="2">RD004123</strain>
    </source>
</reference>
<evidence type="ECO:0000313" key="2">
    <source>
        <dbReference type="EMBL" id="GLH95748.1"/>
    </source>
</evidence>
<dbReference type="InterPro" id="IPR025333">
    <property type="entry name" value="DUF4239"/>
</dbReference>
<sequence>MADRDMASAIFSMVGVLYAILLAFVVIVVWEASSAVEDHAQAEANDVSQIYFTARALPEPQRARLTALAHGYVSTVVSQEWPAMREGRTSPEARAQVAQMRAEITRMKPADAREEILMSQTLDAINKLVDARRQRTAAVDSPVPAVLWIGLVSGAAITVGFTFLFGAGRLGTQVVMVGAMTALLAFTLWLTYEMSHPFTGPTGIGPDAFQTVLNRFEEFS</sequence>
<dbReference type="RefSeq" id="WP_281892799.1">
    <property type="nucleotide sequence ID" value="NZ_BSDI01000004.1"/>
</dbReference>
<dbReference type="Proteomes" id="UP001144280">
    <property type="component" value="Unassembled WGS sequence"/>
</dbReference>
<keyword evidence="1" id="KW-0812">Transmembrane</keyword>
<feature type="transmembrane region" description="Helical" evidence="1">
    <location>
        <begin position="174"/>
        <end position="192"/>
    </location>
</feature>
<dbReference type="EMBL" id="BSDI01000004">
    <property type="protein sequence ID" value="GLH95748.1"/>
    <property type="molecule type" value="Genomic_DNA"/>
</dbReference>
<proteinExistence type="predicted"/>
<keyword evidence="3" id="KW-1185">Reference proteome</keyword>
<protein>
    <recommendedName>
        <fullName evidence="4">DUF4239 domain-containing protein</fullName>
    </recommendedName>
</protein>
<feature type="transmembrane region" description="Helical" evidence="1">
    <location>
        <begin position="7"/>
        <end position="30"/>
    </location>
</feature>
<evidence type="ECO:0000313" key="3">
    <source>
        <dbReference type="Proteomes" id="UP001144280"/>
    </source>
</evidence>
<evidence type="ECO:0008006" key="4">
    <source>
        <dbReference type="Google" id="ProtNLM"/>
    </source>
</evidence>
<accession>A0ABQ5QMW3</accession>